<proteinExistence type="inferred from homology"/>
<accession>A0ABN2PPD6</accession>
<evidence type="ECO:0000313" key="6">
    <source>
        <dbReference type="Proteomes" id="UP001501612"/>
    </source>
</evidence>
<organism evidence="5 6">
    <name type="scientific">Nocardioides lentus</name>
    <dbReference type="NCBI Taxonomy" id="338077"/>
    <lineage>
        <taxon>Bacteria</taxon>
        <taxon>Bacillati</taxon>
        <taxon>Actinomycetota</taxon>
        <taxon>Actinomycetes</taxon>
        <taxon>Propionibacteriales</taxon>
        <taxon>Nocardioidaceae</taxon>
        <taxon>Nocardioides</taxon>
    </lineage>
</organism>
<comment type="similarity">
    <text evidence="1">Belongs to the IMPDH/GMPR family.</text>
</comment>
<evidence type="ECO:0000256" key="2">
    <source>
        <dbReference type="ARBA" id="ARBA00023002"/>
    </source>
</evidence>
<reference evidence="5 6" key="1">
    <citation type="journal article" date="2019" name="Int. J. Syst. Evol. Microbiol.">
        <title>The Global Catalogue of Microorganisms (GCM) 10K type strain sequencing project: providing services to taxonomists for standard genome sequencing and annotation.</title>
        <authorList>
            <consortium name="The Broad Institute Genomics Platform"/>
            <consortium name="The Broad Institute Genome Sequencing Center for Infectious Disease"/>
            <person name="Wu L."/>
            <person name="Ma J."/>
        </authorList>
    </citation>
    <scope>NUCLEOTIDE SEQUENCE [LARGE SCALE GENOMIC DNA]</scope>
    <source>
        <strain evidence="5 6">JCM 14046</strain>
    </source>
</reference>
<evidence type="ECO:0000256" key="3">
    <source>
        <dbReference type="ARBA" id="ARBA00023027"/>
    </source>
</evidence>
<name>A0ABN2PPD6_9ACTN</name>
<dbReference type="Gene3D" id="3.20.20.70">
    <property type="entry name" value="Aldolase class I"/>
    <property type="match status" value="1"/>
</dbReference>
<dbReference type="SMART" id="SM01240">
    <property type="entry name" value="IMPDH"/>
    <property type="match status" value="1"/>
</dbReference>
<dbReference type="InterPro" id="IPR001093">
    <property type="entry name" value="IMP_DH_GMPRt"/>
</dbReference>
<gene>
    <name evidence="5" type="ORF">GCM10009737_30650</name>
</gene>
<keyword evidence="2" id="KW-0560">Oxidoreductase</keyword>
<dbReference type="InterPro" id="IPR013785">
    <property type="entry name" value="Aldolase_TIM"/>
</dbReference>
<dbReference type="InterPro" id="IPR005990">
    <property type="entry name" value="IMP_DH"/>
</dbReference>
<protein>
    <submittedName>
        <fullName evidence="5">GuaB3 family IMP dehydrogenase-related protein</fullName>
    </submittedName>
</protein>
<feature type="domain" description="IMP dehydrogenase/GMP reductase" evidence="4">
    <location>
        <begin position="15"/>
        <end position="299"/>
    </location>
</feature>
<dbReference type="RefSeq" id="WP_344008462.1">
    <property type="nucleotide sequence ID" value="NZ_BAAAMY010000007.1"/>
</dbReference>
<evidence type="ECO:0000313" key="5">
    <source>
        <dbReference type="EMBL" id="GAA1926662.1"/>
    </source>
</evidence>
<evidence type="ECO:0000259" key="4">
    <source>
        <dbReference type="Pfam" id="PF00478"/>
    </source>
</evidence>
<dbReference type="InterPro" id="IPR005992">
    <property type="entry name" value="IMP_DH-rel2"/>
</dbReference>
<dbReference type="PANTHER" id="PTHR11911">
    <property type="entry name" value="INOSINE-5-MONOPHOSPHATE DEHYDROGENASE RELATED"/>
    <property type="match status" value="1"/>
</dbReference>
<dbReference type="SUPFAM" id="SSF51412">
    <property type="entry name" value="Inosine monophosphate dehydrogenase (IMPDH)"/>
    <property type="match status" value="1"/>
</dbReference>
<keyword evidence="3" id="KW-0520">NAD</keyword>
<dbReference type="NCBIfam" id="TIGR01304">
    <property type="entry name" value="IMP_DH_rel_2"/>
    <property type="match status" value="1"/>
</dbReference>
<dbReference type="Proteomes" id="UP001501612">
    <property type="component" value="Unassembled WGS sequence"/>
</dbReference>
<evidence type="ECO:0000256" key="1">
    <source>
        <dbReference type="ARBA" id="ARBA00005502"/>
    </source>
</evidence>
<dbReference type="EMBL" id="BAAAMY010000007">
    <property type="protein sequence ID" value="GAA1926662.1"/>
    <property type="molecule type" value="Genomic_DNA"/>
</dbReference>
<comment type="caution">
    <text evidence="5">The sequence shown here is derived from an EMBL/GenBank/DDBJ whole genome shotgun (WGS) entry which is preliminary data.</text>
</comment>
<sequence length="368" mass="39090">MTEIQIGQAKRARRAYAFDDIAIVPSRRTRDPEEVSTAWQIDAYRFDLPVVAAPMDSVMSPATAIALGRHGGLGVLNLEGLWTRYEDPTTLLEEISELRGPAATRRMQEIYAQPVVPELVAARLHEIRDAGVTVAGSLSPQRTKELAKTVVDAGVDMFVIRGTTVSAEHVSSAAEPLNLKEFIYELDVPVIVGGCATYQAGLHLMRTGAAGVLVGFGGGAAHTTRSVLGVAVPMASAVADVAAARRDYLDESGGRYVHVIADGSIGRSGDLAKAIACGADAVMVGSPLARATDAPGHGFHWGAEAHHPELPRGERVEFGTVGTLEQILFGPSEVADGTMNLIGALRRSMATTGYTDLKEFQRIEVIVQ</sequence>
<dbReference type="CDD" id="cd00381">
    <property type="entry name" value="IMPDH"/>
    <property type="match status" value="1"/>
</dbReference>
<dbReference type="PANTHER" id="PTHR11911:SF85">
    <property type="entry name" value="INOSINE-5'-MONOPHOSPHATE DEHYDROGENASE"/>
    <property type="match status" value="1"/>
</dbReference>
<dbReference type="Pfam" id="PF00478">
    <property type="entry name" value="IMPDH"/>
    <property type="match status" value="1"/>
</dbReference>
<keyword evidence="6" id="KW-1185">Reference proteome</keyword>